<evidence type="ECO:0000313" key="2">
    <source>
        <dbReference type="EMBL" id="RKP07561.1"/>
    </source>
</evidence>
<dbReference type="AlphaFoldDB" id="A0A4P9XQ17"/>
<organism evidence="2 3">
    <name type="scientific">Thamnocephalis sphaerospora</name>
    <dbReference type="NCBI Taxonomy" id="78915"/>
    <lineage>
        <taxon>Eukaryota</taxon>
        <taxon>Fungi</taxon>
        <taxon>Fungi incertae sedis</taxon>
        <taxon>Zoopagomycota</taxon>
        <taxon>Zoopagomycotina</taxon>
        <taxon>Zoopagomycetes</taxon>
        <taxon>Zoopagales</taxon>
        <taxon>Sigmoideomycetaceae</taxon>
        <taxon>Thamnocephalis</taxon>
    </lineage>
</organism>
<protein>
    <submittedName>
        <fullName evidence="2">Uncharacterized protein</fullName>
    </submittedName>
</protein>
<dbReference type="Proteomes" id="UP000271241">
    <property type="component" value="Unassembled WGS sequence"/>
</dbReference>
<dbReference type="OrthoDB" id="14339at2759"/>
<dbReference type="PANTHER" id="PTHR37332:SF1">
    <property type="entry name" value="ELMO DOMAIN-CONTAINING PROTEIN"/>
    <property type="match status" value="1"/>
</dbReference>
<evidence type="ECO:0000313" key="3">
    <source>
        <dbReference type="Proteomes" id="UP000271241"/>
    </source>
</evidence>
<evidence type="ECO:0000256" key="1">
    <source>
        <dbReference type="SAM" id="MobiDB-lite"/>
    </source>
</evidence>
<keyword evidence="3" id="KW-1185">Reference proteome</keyword>
<feature type="region of interest" description="Disordered" evidence="1">
    <location>
        <begin position="1"/>
        <end position="22"/>
    </location>
</feature>
<dbReference type="EMBL" id="KZ992702">
    <property type="protein sequence ID" value="RKP07561.1"/>
    <property type="molecule type" value="Genomic_DNA"/>
</dbReference>
<accession>A0A4P9XQ17</accession>
<proteinExistence type="predicted"/>
<dbReference type="PANTHER" id="PTHR37332">
    <property type="entry name" value="EXPRESSED PROTEIN"/>
    <property type="match status" value="1"/>
</dbReference>
<name>A0A4P9XQ17_9FUNG</name>
<sequence length="273" mass="30337">MLPIVQGGGSAGSGSGSGDGAAQTARSTHYELLRELAHKRIATFIYLKRAHEGRTYYLNTTFFTPELVASLGDESTLLRRAYVFYALGQSLGSLLDMSNIMYFTKALNTLAQEYDTFAAEAAKTKRRVNLRKMRMPGDGTSSTNSDSHSSYTSISAMLELPTSEGSEYARLDLQRPPFEIDYWHTLYTLCDTFCEVYSKLLEGATACCDHNYWELVSKLDARFKKIISLLVKEMDVLTRRSFKEEFAAIDPLLASAGGAMVHDDADNSSIYSL</sequence>
<reference evidence="3" key="1">
    <citation type="journal article" date="2018" name="Nat. Microbiol.">
        <title>Leveraging single-cell genomics to expand the fungal tree of life.</title>
        <authorList>
            <person name="Ahrendt S.R."/>
            <person name="Quandt C.A."/>
            <person name="Ciobanu D."/>
            <person name="Clum A."/>
            <person name="Salamov A."/>
            <person name="Andreopoulos B."/>
            <person name="Cheng J.F."/>
            <person name="Woyke T."/>
            <person name="Pelin A."/>
            <person name="Henrissat B."/>
            <person name="Reynolds N.K."/>
            <person name="Benny G.L."/>
            <person name="Smith M.E."/>
            <person name="James T.Y."/>
            <person name="Grigoriev I.V."/>
        </authorList>
    </citation>
    <scope>NUCLEOTIDE SEQUENCE [LARGE SCALE GENOMIC DNA]</scope>
    <source>
        <strain evidence="3">RSA 1356</strain>
    </source>
</reference>
<feature type="compositionally biased region" description="Gly residues" evidence="1">
    <location>
        <begin position="1"/>
        <end position="19"/>
    </location>
</feature>
<gene>
    <name evidence="2" type="ORF">THASP1DRAFT_30629</name>
</gene>